<comment type="caution">
    <text evidence="1">The sequence shown here is derived from an EMBL/GenBank/DDBJ whole genome shotgun (WGS) entry which is preliminary data.</text>
</comment>
<sequence>MASQRGDTRLQLLRETSLRHDALNHIILTLNQLLHERAPSMAST</sequence>
<name>A0ABQ4PM74_9GAMM</name>
<evidence type="ECO:0000313" key="1">
    <source>
        <dbReference type="EMBL" id="GIU49152.1"/>
    </source>
</evidence>
<protein>
    <submittedName>
        <fullName evidence="1">Uncharacterized protein</fullName>
    </submittedName>
</protein>
<gene>
    <name evidence="1" type="ORF">TUM4630_27120</name>
</gene>
<dbReference type="EMBL" id="BPFB01000035">
    <property type="protein sequence ID" value="GIU49152.1"/>
    <property type="molecule type" value="Genomic_DNA"/>
</dbReference>
<dbReference type="Proteomes" id="UP000761574">
    <property type="component" value="Unassembled WGS sequence"/>
</dbReference>
<evidence type="ECO:0000313" key="2">
    <source>
        <dbReference type="Proteomes" id="UP000761574"/>
    </source>
</evidence>
<organism evidence="1 2">
    <name type="scientific">Shewanella algidipiscicola</name>
    <dbReference type="NCBI Taxonomy" id="614070"/>
    <lineage>
        <taxon>Bacteria</taxon>
        <taxon>Pseudomonadati</taxon>
        <taxon>Pseudomonadota</taxon>
        <taxon>Gammaproteobacteria</taxon>
        <taxon>Alteromonadales</taxon>
        <taxon>Shewanellaceae</taxon>
        <taxon>Shewanella</taxon>
    </lineage>
</organism>
<keyword evidence="2" id="KW-1185">Reference proteome</keyword>
<accession>A0ABQ4PM74</accession>
<reference evidence="1 2" key="1">
    <citation type="submission" date="2021-05" db="EMBL/GenBank/DDBJ databases">
        <title>Molecular characterization for Shewanella algae harboring chromosomal blaOXA-55-like strains isolated from clinical and environment sample.</title>
        <authorList>
            <person name="Ohama Y."/>
            <person name="Aoki K."/>
            <person name="Harada S."/>
            <person name="Moriya K."/>
            <person name="Ishii Y."/>
            <person name="Tateda K."/>
        </authorList>
    </citation>
    <scope>NUCLEOTIDE SEQUENCE [LARGE SCALE GENOMIC DNA]</scope>
    <source>
        <strain evidence="1 2">LMG 23746</strain>
    </source>
</reference>
<proteinExistence type="predicted"/>